<dbReference type="Proteomes" id="UP000696931">
    <property type="component" value="Unassembled WGS sequence"/>
</dbReference>
<reference evidence="2" key="1">
    <citation type="submission" date="2020-07" db="EMBL/GenBank/DDBJ databases">
        <title>Huge and variable diversity of episymbiotic CPR bacteria and DPANN archaea in groundwater ecosystems.</title>
        <authorList>
            <person name="He C.Y."/>
            <person name="Keren R."/>
            <person name="Whittaker M."/>
            <person name="Farag I.F."/>
            <person name="Doudna J."/>
            <person name="Cate J.H.D."/>
            <person name="Banfield J.F."/>
        </authorList>
    </citation>
    <scope>NUCLEOTIDE SEQUENCE</scope>
    <source>
        <strain evidence="2">NC_groundwater_1813_Pr3_B-0.1um_71_17</strain>
    </source>
</reference>
<accession>A0A933W2C4</accession>
<sequence length="50" mass="5809">MALPDGLQFLKLGWWVVHVMAFLLAYQFGYARGRGDEKREARQREIAKGK</sequence>
<gene>
    <name evidence="2" type="ORF">HZA61_10610</name>
</gene>
<keyword evidence="1" id="KW-1133">Transmembrane helix</keyword>
<evidence type="ECO:0000256" key="1">
    <source>
        <dbReference type="SAM" id="Phobius"/>
    </source>
</evidence>
<protein>
    <submittedName>
        <fullName evidence="2">Uncharacterized protein</fullName>
    </submittedName>
</protein>
<name>A0A933W2C4_UNCEI</name>
<organism evidence="2 3">
    <name type="scientific">Eiseniibacteriota bacterium</name>
    <dbReference type="NCBI Taxonomy" id="2212470"/>
    <lineage>
        <taxon>Bacteria</taxon>
        <taxon>Candidatus Eiseniibacteriota</taxon>
    </lineage>
</organism>
<keyword evidence="1" id="KW-0812">Transmembrane</keyword>
<evidence type="ECO:0000313" key="2">
    <source>
        <dbReference type="EMBL" id="MBI5169930.1"/>
    </source>
</evidence>
<dbReference type="EMBL" id="JACRIW010000075">
    <property type="protein sequence ID" value="MBI5169930.1"/>
    <property type="molecule type" value="Genomic_DNA"/>
</dbReference>
<comment type="caution">
    <text evidence="2">The sequence shown here is derived from an EMBL/GenBank/DDBJ whole genome shotgun (WGS) entry which is preliminary data.</text>
</comment>
<keyword evidence="1" id="KW-0472">Membrane</keyword>
<evidence type="ECO:0000313" key="3">
    <source>
        <dbReference type="Proteomes" id="UP000696931"/>
    </source>
</evidence>
<feature type="transmembrane region" description="Helical" evidence="1">
    <location>
        <begin position="12"/>
        <end position="31"/>
    </location>
</feature>
<dbReference type="AlphaFoldDB" id="A0A933W2C4"/>
<proteinExistence type="predicted"/>